<evidence type="ECO:0000256" key="1">
    <source>
        <dbReference type="ARBA" id="ARBA00004571"/>
    </source>
</evidence>
<keyword evidence="14" id="KW-1185">Reference proteome</keyword>
<evidence type="ECO:0000256" key="7">
    <source>
        <dbReference type="ARBA" id="ARBA00023065"/>
    </source>
</evidence>
<feature type="signal peptide" evidence="11">
    <location>
        <begin position="1"/>
        <end position="23"/>
    </location>
</feature>
<dbReference type="InterPro" id="IPR001702">
    <property type="entry name" value="Porin_Gram-ve"/>
</dbReference>
<keyword evidence="3" id="KW-0813">Transport</keyword>
<evidence type="ECO:0000256" key="3">
    <source>
        <dbReference type="ARBA" id="ARBA00022448"/>
    </source>
</evidence>
<dbReference type="PRINTS" id="PR00184">
    <property type="entry name" value="NEISSPPORIN"/>
</dbReference>
<organism evidence="13 14">
    <name type="scientific">Paraburkholderia azotifigens</name>
    <dbReference type="NCBI Taxonomy" id="2057004"/>
    <lineage>
        <taxon>Bacteria</taxon>
        <taxon>Pseudomonadati</taxon>
        <taxon>Pseudomonadota</taxon>
        <taxon>Betaproteobacteria</taxon>
        <taxon>Burkholderiales</taxon>
        <taxon>Burkholderiaceae</taxon>
        <taxon>Paraburkholderia</taxon>
    </lineage>
</organism>
<dbReference type="Pfam" id="PF13609">
    <property type="entry name" value="Porin_4"/>
    <property type="match status" value="1"/>
</dbReference>
<feature type="domain" description="Porin" evidence="12">
    <location>
        <begin position="12"/>
        <end position="345"/>
    </location>
</feature>
<dbReference type="Proteomes" id="UP001481677">
    <property type="component" value="Unassembled WGS sequence"/>
</dbReference>
<dbReference type="Gene3D" id="2.40.160.10">
    <property type="entry name" value="Porin"/>
    <property type="match status" value="1"/>
</dbReference>
<comment type="subunit">
    <text evidence="2">Homotrimer.</text>
</comment>
<reference evidence="13 14" key="1">
    <citation type="submission" date="2024-01" db="EMBL/GenBank/DDBJ databases">
        <title>The diversity of rhizobia nodulating Mimosa spp. in eleven states of Brazil covering several biomes is determined by host plant, location, and edaphic factors.</title>
        <authorList>
            <person name="Rouws L."/>
            <person name="Barauna A."/>
            <person name="Beukes C."/>
            <person name="De Faria S.M."/>
            <person name="Gross E."/>
            <person name="Dos Reis Junior F.B."/>
            <person name="Simon M."/>
            <person name="Maluk M."/>
            <person name="Odee D.W."/>
            <person name="Kenicer G."/>
            <person name="Young J.P.W."/>
            <person name="Reis V.M."/>
            <person name="Zilli J."/>
            <person name="James E.K."/>
        </authorList>
    </citation>
    <scope>NUCLEOTIDE SEQUENCE [LARGE SCALE GENOMIC DNA]</scope>
    <source>
        <strain evidence="13 14">JPY530</strain>
    </source>
</reference>
<keyword evidence="7" id="KW-0406">Ion transport</keyword>
<evidence type="ECO:0000256" key="11">
    <source>
        <dbReference type="SAM" id="SignalP"/>
    </source>
</evidence>
<evidence type="ECO:0000256" key="9">
    <source>
        <dbReference type="ARBA" id="ARBA00023136"/>
    </source>
</evidence>
<comment type="subcellular location">
    <subcellularLocation>
        <location evidence="1">Cell outer membrane</location>
        <topology evidence="1">Multi-pass membrane protein</topology>
    </subcellularLocation>
</comment>
<dbReference type="InterPro" id="IPR002299">
    <property type="entry name" value="Porin_Neis"/>
</dbReference>
<dbReference type="InterPro" id="IPR050298">
    <property type="entry name" value="Gram-neg_bact_OMP"/>
</dbReference>
<feature type="chain" id="PRO_5046513389" evidence="11">
    <location>
        <begin position="24"/>
        <end position="379"/>
    </location>
</feature>
<evidence type="ECO:0000256" key="10">
    <source>
        <dbReference type="ARBA" id="ARBA00023237"/>
    </source>
</evidence>
<dbReference type="PANTHER" id="PTHR34501">
    <property type="entry name" value="PROTEIN YDDL-RELATED"/>
    <property type="match status" value="1"/>
</dbReference>
<evidence type="ECO:0000256" key="4">
    <source>
        <dbReference type="ARBA" id="ARBA00022452"/>
    </source>
</evidence>
<keyword evidence="8" id="KW-0626">Porin</keyword>
<dbReference type="PRINTS" id="PR00182">
    <property type="entry name" value="ECOLNEIPORIN"/>
</dbReference>
<accession>A0ABU9RGV5</accession>
<evidence type="ECO:0000256" key="6">
    <source>
        <dbReference type="ARBA" id="ARBA00022729"/>
    </source>
</evidence>
<evidence type="ECO:0000313" key="14">
    <source>
        <dbReference type="Proteomes" id="UP001481677"/>
    </source>
</evidence>
<dbReference type="InterPro" id="IPR033900">
    <property type="entry name" value="Gram_neg_porin_domain"/>
</dbReference>
<sequence length="379" mass="39621">MKPPFVFQSSALCLAALGSPAHAQNNVTLYGIIDTGIAYVHNSGGHSTQITTMSGSLAGSRWGLKGNDDLGGGLKAIFQLENGFDPTNGTLGQNSRMFGRQAYVGLSDEKLGTLTLGRQYDPIVDQVQPLTGDNYFGAIFAPPGDFDNYDNSIRINNSVKWVSPSWGGVTVEALYSFGGVAGSTGSGLTYSASAGYNNGTLGIAAGYMHIDYGNARLVTTRPASSADSLFNSSVNSAYASARSVNSTRVGGQYVLGSVTLGAAYSFTEYNPDASSTFTSSEKYQNASAFGIWQVAPNISLGAGYNYTKTSGDSSAKYHMFSLGADYNLSKRTDVYAIAGYTHASGQNGAGEAQAVVGSYDIDAGKSSQVITVVGLRHSF</sequence>
<keyword evidence="9" id="KW-0472">Membrane</keyword>
<dbReference type="PANTHER" id="PTHR34501:SF9">
    <property type="entry name" value="MAJOR OUTER MEMBRANE PROTEIN P.IA"/>
    <property type="match status" value="1"/>
</dbReference>
<gene>
    <name evidence="13" type="ORF">V4C56_42620</name>
</gene>
<keyword evidence="4" id="KW-1134">Transmembrane beta strand</keyword>
<dbReference type="CDD" id="cd00342">
    <property type="entry name" value="gram_neg_porins"/>
    <property type="match status" value="1"/>
</dbReference>
<evidence type="ECO:0000259" key="12">
    <source>
        <dbReference type="Pfam" id="PF13609"/>
    </source>
</evidence>
<protein>
    <submittedName>
        <fullName evidence="13">Porin</fullName>
    </submittedName>
</protein>
<dbReference type="EMBL" id="JAZHGA010000087">
    <property type="protein sequence ID" value="MEM5346301.1"/>
    <property type="molecule type" value="Genomic_DNA"/>
</dbReference>
<evidence type="ECO:0000313" key="13">
    <source>
        <dbReference type="EMBL" id="MEM5346301.1"/>
    </source>
</evidence>
<comment type="caution">
    <text evidence="13">The sequence shown here is derived from an EMBL/GenBank/DDBJ whole genome shotgun (WGS) entry which is preliminary data.</text>
</comment>
<proteinExistence type="predicted"/>
<dbReference type="InterPro" id="IPR023614">
    <property type="entry name" value="Porin_dom_sf"/>
</dbReference>
<keyword evidence="5" id="KW-0812">Transmembrane</keyword>
<evidence type="ECO:0000256" key="8">
    <source>
        <dbReference type="ARBA" id="ARBA00023114"/>
    </source>
</evidence>
<keyword evidence="6 11" id="KW-0732">Signal</keyword>
<name>A0ABU9RGV5_9BURK</name>
<keyword evidence="10" id="KW-0998">Cell outer membrane</keyword>
<dbReference type="RefSeq" id="WP_342959818.1">
    <property type="nucleotide sequence ID" value="NZ_JAZHFZ010000096.1"/>
</dbReference>
<evidence type="ECO:0000256" key="5">
    <source>
        <dbReference type="ARBA" id="ARBA00022692"/>
    </source>
</evidence>
<evidence type="ECO:0000256" key="2">
    <source>
        <dbReference type="ARBA" id="ARBA00011233"/>
    </source>
</evidence>
<dbReference type="SUPFAM" id="SSF56935">
    <property type="entry name" value="Porins"/>
    <property type="match status" value="1"/>
</dbReference>